<dbReference type="RefSeq" id="WP_341840747.1">
    <property type="nucleotide sequence ID" value="NZ_CP149792.1"/>
</dbReference>
<keyword evidence="1" id="KW-0732">Signal</keyword>
<accession>A0ABZ2Z148</accession>
<evidence type="ECO:0000313" key="3">
    <source>
        <dbReference type="Proteomes" id="UP001449657"/>
    </source>
</evidence>
<dbReference type="Proteomes" id="UP001449657">
    <property type="component" value="Chromosome"/>
</dbReference>
<organism evidence="2 3">
    <name type="scientific">Chitinophaga caseinilytica</name>
    <dbReference type="NCBI Taxonomy" id="2267521"/>
    <lineage>
        <taxon>Bacteria</taxon>
        <taxon>Pseudomonadati</taxon>
        <taxon>Bacteroidota</taxon>
        <taxon>Chitinophagia</taxon>
        <taxon>Chitinophagales</taxon>
        <taxon>Chitinophagaceae</taxon>
        <taxon>Chitinophaga</taxon>
    </lineage>
</organism>
<evidence type="ECO:0000313" key="2">
    <source>
        <dbReference type="EMBL" id="WZN46006.1"/>
    </source>
</evidence>
<proteinExistence type="predicted"/>
<gene>
    <name evidence="2" type="ORF">WJU22_24200</name>
</gene>
<feature type="signal peptide" evidence="1">
    <location>
        <begin position="1"/>
        <end position="19"/>
    </location>
</feature>
<evidence type="ECO:0000256" key="1">
    <source>
        <dbReference type="SAM" id="SignalP"/>
    </source>
</evidence>
<keyword evidence="3" id="KW-1185">Reference proteome</keyword>
<name>A0ABZ2Z148_9BACT</name>
<reference evidence="2 3" key="1">
    <citation type="submission" date="2024-03" db="EMBL/GenBank/DDBJ databases">
        <title>Chitinophaga caseinilytica sp. nov., a casein hydrolysing bacterium isolated from forest soil.</title>
        <authorList>
            <person name="Lee D.S."/>
            <person name="Han D.M."/>
            <person name="Baek J.H."/>
            <person name="Choi D.G."/>
            <person name="Jeon J.H."/>
            <person name="Jeon C.O."/>
        </authorList>
    </citation>
    <scope>NUCLEOTIDE SEQUENCE [LARGE SCALE GENOMIC DNA]</scope>
    <source>
        <strain evidence="2 3">KACC 19118</strain>
    </source>
</reference>
<protein>
    <submittedName>
        <fullName evidence="2">Uncharacterized protein</fullName>
    </submittedName>
</protein>
<sequence>MKKILLLGIGALCHIHASAQENLAIIADSIRREGLQLYQHIQARKTGVALFEADTTGRLSLQAAGYFSYRSGSDYVLIMPHRGSVKNPVVTSYRFDAHLTPQTAKMEVGRNMTAAETDIWELWNLATDLVKKDARFKKVRDTQFMIVPVVEGDVRKVYVLSTPSRSNTFVLGNDYLLQFNGAREEVSMTEFHTNLLMTPTGRKSSGHIHGRANSPYITATDVCAFMLHPKAFDQASMRVVSPTHISEWNMADNTLYIEPRMQ</sequence>
<dbReference type="EMBL" id="CP150096">
    <property type="protein sequence ID" value="WZN46006.1"/>
    <property type="molecule type" value="Genomic_DNA"/>
</dbReference>
<feature type="chain" id="PRO_5045467750" evidence="1">
    <location>
        <begin position="20"/>
        <end position="262"/>
    </location>
</feature>